<evidence type="ECO:0000256" key="3">
    <source>
        <dbReference type="ARBA" id="ARBA00029447"/>
    </source>
</evidence>
<dbReference type="Pfam" id="PF00015">
    <property type="entry name" value="MCPsignal"/>
    <property type="match status" value="1"/>
</dbReference>
<dbReference type="FunFam" id="1.10.287.950:FF:000001">
    <property type="entry name" value="Methyl-accepting chemotaxis sensory transducer"/>
    <property type="match status" value="1"/>
</dbReference>
<dbReference type="GO" id="GO:0020037">
    <property type="term" value="F:heme binding"/>
    <property type="evidence" value="ECO:0007669"/>
    <property type="project" value="InterPro"/>
</dbReference>
<dbReference type="InterPro" id="IPR004090">
    <property type="entry name" value="Chemotax_Me-accpt_rcpt"/>
</dbReference>
<dbReference type="SMART" id="SM00283">
    <property type="entry name" value="MA"/>
    <property type="match status" value="1"/>
</dbReference>
<dbReference type="PANTHER" id="PTHR43531">
    <property type="entry name" value="PROTEIN ICFG"/>
    <property type="match status" value="1"/>
</dbReference>
<dbReference type="GO" id="GO:0007165">
    <property type="term" value="P:signal transduction"/>
    <property type="evidence" value="ECO:0007669"/>
    <property type="project" value="UniProtKB-KW"/>
</dbReference>
<dbReference type="CDD" id="cd01068">
    <property type="entry name" value="globin_sensor"/>
    <property type="match status" value="1"/>
</dbReference>
<dbReference type="CDD" id="cd11386">
    <property type="entry name" value="MCP_signal"/>
    <property type="match status" value="1"/>
</dbReference>
<feature type="domain" description="Methyl-accepting transducer" evidence="5">
    <location>
        <begin position="243"/>
        <end position="472"/>
    </location>
</feature>
<dbReference type="InterPro" id="IPR012292">
    <property type="entry name" value="Globin/Proto"/>
</dbReference>
<evidence type="ECO:0000259" key="5">
    <source>
        <dbReference type="PROSITE" id="PS50111"/>
    </source>
</evidence>
<evidence type="ECO:0000259" key="6">
    <source>
        <dbReference type="PROSITE" id="PS50885"/>
    </source>
</evidence>
<dbReference type="PANTHER" id="PTHR43531:SF11">
    <property type="entry name" value="METHYL-ACCEPTING CHEMOTAXIS PROTEIN 3"/>
    <property type="match status" value="1"/>
</dbReference>
<dbReference type="SUPFAM" id="SSF46458">
    <property type="entry name" value="Globin-like"/>
    <property type="match status" value="1"/>
</dbReference>
<name>A0A7W4I6S9_GLUDI</name>
<evidence type="ECO:0000256" key="1">
    <source>
        <dbReference type="ARBA" id="ARBA00004370"/>
    </source>
</evidence>
<dbReference type="GO" id="GO:0019825">
    <property type="term" value="F:oxygen binding"/>
    <property type="evidence" value="ECO:0007669"/>
    <property type="project" value="InterPro"/>
</dbReference>
<dbReference type="Proteomes" id="UP000550787">
    <property type="component" value="Unassembled WGS sequence"/>
</dbReference>
<reference evidence="7 8" key="1">
    <citation type="submission" date="2020-04" db="EMBL/GenBank/DDBJ databases">
        <title>Description of novel Gluconacetobacter.</title>
        <authorList>
            <person name="Sombolestani A."/>
        </authorList>
    </citation>
    <scope>NUCLEOTIDE SEQUENCE [LARGE SCALE GENOMIC DNA]</scope>
    <source>
        <strain evidence="7 8">LMG 7603</strain>
    </source>
</reference>
<dbReference type="PROSITE" id="PS50885">
    <property type="entry name" value="HAMP"/>
    <property type="match status" value="1"/>
</dbReference>
<dbReference type="InterPro" id="IPR044398">
    <property type="entry name" value="Globin-sensor_dom"/>
</dbReference>
<dbReference type="RefSeq" id="WP_183116152.1">
    <property type="nucleotide sequence ID" value="NZ_JABEQG010000028.1"/>
</dbReference>
<dbReference type="InterPro" id="IPR051310">
    <property type="entry name" value="MCP_chemotaxis"/>
</dbReference>
<comment type="caution">
    <text evidence="7">The sequence shown here is derived from an EMBL/GenBank/DDBJ whole genome shotgun (WGS) entry which is preliminary data.</text>
</comment>
<protein>
    <submittedName>
        <fullName evidence="7">Globin-coupled sensor protein</fullName>
    </submittedName>
</protein>
<dbReference type="GO" id="GO:0004888">
    <property type="term" value="F:transmembrane signaling receptor activity"/>
    <property type="evidence" value="ECO:0007669"/>
    <property type="project" value="InterPro"/>
</dbReference>
<dbReference type="GO" id="GO:0016020">
    <property type="term" value="C:membrane"/>
    <property type="evidence" value="ECO:0007669"/>
    <property type="project" value="UniProtKB-SubCell"/>
</dbReference>
<dbReference type="EMBL" id="JABEQG010000028">
    <property type="protein sequence ID" value="MBB2157296.1"/>
    <property type="molecule type" value="Genomic_DNA"/>
</dbReference>
<evidence type="ECO:0000256" key="4">
    <source>
        <dbReference type="PROSITE-ProRule" id="PRU00284"/>
    </source>
</evidence>
<keyword evidence="4" id="KW-0807">Transducer</keyword>
<dbReference type="Pfam" id="PF11563">
    <property type="entry name" value="Protoglobin"/>
    <property type="match status" value="1"/>
</dbReference>
<dbReference type="AlphaFoldDB" id="A0A7W4I6S9"/>
<dbReference type="InterPro" id="IPR039379">
    <property type="entry name" value="Protoglobin_sensor_dom"/>
</dbReference>
<dbReference type="Gene3D" id="1.10.287.950">
    <property type="entry name" value="Methyl-accepting chemotaxis protein"/>
    <property type="match status" value="1"/>
</dbReference>
<dbReference type="SMART" id="SM00304">
    <property type="entry name" value="HAMP"/>
    <property type="match status" value="1"/>
</dbReference>
<gene>
    <name evidence="7" type="ORF">HLH33_13405</name>
</gene>
<feature type="domain" description="HAMP" evidence="6">
    <location>
        <begin position="186"/>
        <end position="238"/>
    </location>
</feature>
<evidence type="ECO:0000256" key="2">
    <source>
        <dbReference type="ARBA" id="ARBA00022500"/>
    </source>
</evidence>
<sequence length="545" mass="58050">MLEPDTLADRLQFVKLDSKTRQNLRGIKSIIMRALPGALDKFYDQVRSFPKTRHFFSGQAHIDAAKSRQIAHWGTISDARFDQSYMEAATRIGEVHARVGLEPRWHIGGYALLIESMLGALLEARWPKAGLAARIGLGGGADVRQVAEEAGALVKAALIDMDYAISAYLEASETARQKVEADVLARERGTVVDRVGAGMAALATGDLTFRMSSDVPEEYRKLQEDFNGAIESLQTTMQAIDTNAQAVRTGSDEIRQASDDLARRTAQQAASLEQAAATLDGITTTVRRSAEDAGQARHMATVAKTDAERSGDVVRQTVTTMSGIEASSRQIGSIIGIIDEIAFLTNLLAVNAGVEAARAGDAGRGFAVVATEVRALAQRSAEAAKEIKELISASGRQVTTGVKLVGETGKALDRIVEQVSRLNVLVTDIAISSANQATGLNEVNDAVNQMDQVTQQNAAMVEQSAAASRSMANEAEDLARLVEQFQTGHSQAFQTASRTGPAPAASLWQDEESSAYMPAAASRSAAGGNVLSFPAAKGADGWDEF</sequence>
<dbReference type="SUPFAM" id="SSF58104">
    <property type="entry name" value="Methyl-accepting chemotaxis protein (MCP) signaling domain"/>
    <property type="match status" value="1"/>
</dbReference>
<evidence type="ECO:0000313" key="7">
    <source>
        <dbReference type="EMBL" id="MBB2157296.1"/>
    </source>
</evidence>
<dbReference type="Gene3D" id="1.10.490.10">
    <property type="entry name" value="Globins"/>
    <property type="match status" value="1"/>
</dbReference>
<dbReference type="InterPro" id="IPR004089">
    <property type="entry name" value="MCPsignal_dom"/>
</dbReference>
<dbReference type="GO" id="GO:0006935">
    <property type="term" value="P:chemotaxis"/>
    <property type="evidence" value="ECO:0007669"/>
    <property type="project" value="UniProtKB-KW"/>
</dbReference>
<evidence type="ECO:0000313" key="8">
    <source>
        <dbReference type="Proteomes" id="UP000550787"/>
    </source>
</evidence>
<dbReference type="InterPro" id="IPR009050">
    <property type="entry name" value="Globin-like_sf"/>
</dbReference>
<comment type="similarity">
    <text evidence="3">Belongs to the methyl-accepting chemotaxis (MCP) protein family.</text>
</comment>
<accession>A0A7W4I6S9</accession>
<proteinExistence type="inferred from homology"/>
<dbReference type="PROSITE" id="PS50111">
    <property type="entry name" value="CHEMOTAXIS_TRANSDUC_2"/>
    <property type="match status" value="1"/>
</dbReference>
<organism evidence="7 8">
    <name type="scientific">Gluconacetobacter diazotrophicus</name>
    <name type="common">Acetobacter diazotrophicus</name>
    <dbReference type="NCBI Taxonomy" id="33996"/>
    <lineage>
        <taxon>Bacteria</taxon>
        <taxon>Pseudomonadati</taxon>
        <taxon>Pseudomonadota</taxon>
        <taxon>Alphaproteobacteria</taxon>
        <taxon>Acetobacterales</taxon>
        <taxon>Acetobacteraceae</taxon>
        <taxon>Gluconacetobacter</taxon>
    </lineage>
</organism>
<dbReference type="PRINTS" id="PR00260">
    <property type="entry name" value="CHEMTRNSDUCR"/>
</dbReference>
<comment type="subcellular location">
    <subcellularLocation>
        <location evidence="1">Membrane</location>
    </subcellularLocation>
</comment>
<keyword evidence="2" id="KW-0145">Chemotaxis</keyword>
<dbReference type="InterPro" id="IPR003660">
    <property type="entry name" value="HAMP_dom"/>
</dbReference>